<dbReference type="InterPro" id="IPR011707">
    <property type="entry name" value="Cu-oxidase-like_N"/>
</dbReference>
<evidence type="ECO:0000256" key="4">
    <source>
        <dbReference type="SAM" id="MobiDB-lite"/>
    </source>
</evidence>
<keyword evidence="1" id="KW-0479">Metal-binding</keyword>
<dbReference type="SUPFAM" id="SSF49503">
    <property type="entry name" value="Cupredoxins"/>
    <property type="match status" value="2"/>
</dbReference>
<dbReference type="InterPro" id="IPR008972">
    <property type="entry name" value="Cupredoxin"/>
</dbReference>
<dbReference type="Proteomes" id="UP000824281">
    <property type="component" value="Chromosome"/>
</dbReference>
<sequence>MQRRSFLKVGAAGGAVAAVGLSPIPSRANNTITETDFVLTIEEANMELIDGSVVYTLQFFRGFDNASPELRVEEGEKITITVTNNDHRPHGFVIHAASGTWIPPIPPGETASRTFIAPAAGTYMYLDGTKGPLHRLMGLHGVFVVEPANKGRTVGGAQTPYSQKEHNPQLQMLFEAFGNHPRFPGSGWIAGDETRDKVWLFSQIDPSLNASFAAGESIDSKAIRNKFTPRYFTINGLSGFDTAHHDSEDKPHEGPAGRIMPSGRQGEPCLLRCLNAGLANHAVHIHGNHCFEICETDYKGRRYISENIYELDTWLLRPMQRIDMLLPFERPPDAAVWPPRDEPFPLKYVMHCHFELSQSAGGGNYPQGAVTHWEMTGAL</sequence>
<protein>
    <submittedName>
        <fullName evidence="6">Multicopper oxidase domain-containing protein</fullName>
    </submittedName>
</protein>
<evidence type="ECO:0000256" key="3">
    <source>
        <dbReference type="ARBA" id="ARBA00023008"/>
    </source>
</evidence>
<keyword evidence="2" id="KW-0560">Oxidoreductase</keyword>
<reference evidence="6 7" key="1">
    <citation type="submission" date="2021-08" db="EMBL/GenBank/DDBJ databases">
        <title>Comparative Genomics Analysis of the Genus Qipengyuania Reveals Extensive Genetic Diversity and Metabolic Versatility, Including the Description of Fifteen Novel Species.</title>
        <authorList>
            <person name="Liu Y."/>
        </authorList>
    </citation>
    <scope>NUCLEOTIDE SEQUENCE [LARGE SCALE GENOMIC DNA]</scope>
    <source>
        <strain evidence="6 7">1NDH13</strain>
    </source>
</reference>
<evidence type="ECO:0000256" key="2">
    <source>
        <dbReference type="ARBA" id="ARBA00023002"/>
    </source>
</evidence>
<dbReference type="NCBIfam" id="TIGR01409">
    <property type="entry name" value="TAT_signal_seq"/>
    <property type="match status" value="1"/>
</dbReference>
<organism evidence="6 7">
    <name type="scientific">Qipengyuania aurantiaca</name>
    <dbReference type="NCBI Taxonomy" id="2867233"/>
    <lineage>
        <taxon>Bacteria</taxon>
        <taxon>Pseudomonadati</taxon>
        <taxon>Pseudomonadota</taxon>
        <taxon>Alphaproteobacteria</taxon>
        <taxon>Sphingomonadales</taxon>
        <taxon>Erythrobacteraceae</taxon>
        <taxon>Qipengyuania</taxon>
    </lineage>
</organism>
<proteinExistence type="predicted"/>
<dbReference type="Gene3D" id="2.60.40.420">
    <property type="entry name" value="Cupredoxins - blue copper proteins"/>
    <property type="match status" value="1"/>
</dbReference>
<dbReference type="InterPro" id="IPR019546">
    <property type="entry name" value="TAT_signal_bac_arc"/>
</dbReference>
<evidence type="ECO:0000256" key="1">
    <source>
        <dbReference type="ARBA" id="ARBA00022723"/>
    </source>
</evidence>
<keyword evidence="3" id="KW-0186">Copper</keyword>
<feature type="domain" description="Plastocyanin-like" evidence="5">
    <location>
        <begin position="67"/>
        <end position="149"/>
    </location>
</feature>
<dbReference type="PROSITE" id="PS51318">
    <property type="entry name" value="TAT"/>
    <property type="match status" value="1"/>
</dbReference>
<evidence type="ECO:0000259" key="5">
    <source>
        <dbReference type="Pfam" id="PF07732"/>
    </source>
</evidence>
<dbReference type="InterPro" id="IPR006311">
    <property type="entry name" value="TAT_signal"/>
</dbReference>
<dbReference type="Pfam" id="PF07732">
    <property type="entry name" value="Cu-oxidase_3"/>
    <property type="match status" value="1"/>
</dbReference>
<keyword evidence="7" id="KW-1185">Reference proteome</keyword>
<feature type="compositionally biased region" description="Basic and acidic residues" evidence="4">
    <location>
        <begin position="242"/>
        <end position="255"/>
    </location>
</feature>
<dbReference type="PANTHER" id="PTHR11709">
    <property type="entry name" value="MULTI-COPPER OXIDASE"/>
    <property type="match status" value="1"/>
</dbReference>
<evidence type="ECO:0000313" key="6">
    <source>
        <dbReference type="EMBL" id="QZD88899.1"/>
    </source>
</evidence>
<dbReference type="EMBL" id="CP081295">
    <property type="protein sequence ID" value="QZD88899.1"/>
    <property type="molecule type" value="Genomic_DNA"/>
</dbReference>
<accession>A0ABX8ZJ07</accession>
<gene>
    <name evidence="6" type="ORF">K3148_08520</name>
</gene>
<dbReference type="Pfam" id="PF10518">
    <property type="entry name" value="TAT_signal"/>
    <property type="match status" value="1"/>
</dbReference>
<evidence type="ECO:0000313" key="7">
    <source>
        <dbReference type="Proteomes" id="UP000824281"/>
    </source>
</evidence>
<dbReference type="RefSeq" id="WP_221424409.1">
    <property type="nucleotide sequence ID" value="NZ_CP081295.1"/>
</dbReference>
<dbReference type="PANTHER" id="PTHR11709:SF394">
    <property type="entry name" value="FI03373P-RELATED"/>
    <property type="match status" value="1"/>
</dbReference>
<dbReference type="InterPro" id="IPR045087">
    <property type="entry name" value="Cu-oxidase_fam"/>
</dbReference>
<feature type="region of interest" description="Disordered" evidence="4">
    <location>
        <begin position="242"/>
        <end position="261"/>
    </location>
</feature>
<name>A0ABX8ZJ07_9SPHN</name>